<gene>
    <name evidence="1" type="ORF">FA95DRAFT_1332955</name>
</gene>
<comment type="caution">
    <text evidence="1">The sequence shown here is derived from an EMBL/GenBank/DDBJ whole genome shotgun (WGS) entry which is preliminary data.</text>
</comment>
<evidence type="ECO:0000313" key="2">
    <source>
        <dbReference type="Proteomes" id="UP000814033"/>
    </source>
</evidence>
<keyword evidence="2" id="KW-1185">Reference proteome</keyword>
<dbReference type="Proteomes" id="UP000814033">
    <property type="component" value="Unassembled WGS sequence"/>
</dbReference>
<proteinExistence type="predicted"/>
<name>A0ACB8S7R3_9AGAM</name>
<reference evidence="1" key="2">
    <citation type="journal article" date="2022" name="New Phytol.">
        <title>Evolutionary transition to the ectomycorrhizal habit in the genomes of a hyperdiverse lineage of mushroom-forming fungi.</title>
        <authorList>
            <person name="Looney B."/>
            <person name="Miyauchi S."/>
            <person name="Morin E."/>
            <person name="Drula E."/>
            <person name="Courty P.E."/>
            <person name="Kohler A."/>
            <person name="Kuo A."/>
            <person name="LaButti K."/>
            <person name="Pangilinan J."/>
            <person name="Lipzen A."/>
            <person name="Riley R."/>
            <person name="Andreopoulos W."/>
            <person name="He G."/>
            <person name="Johnson J."/>
            <person name="Nolan M."/>
            <person name="Tritt A."/>
            <person name="Barry K.W."/>
            <person name="Grigoriev I.V."/>
            <person name="Nagy L.G."/>
            <person name="Hibbett D."/>
            <person name="Henrissat B."/>
            <person name="Matheny P.B."/>
            <person name="Labbe J."/>
            <person name="Martin F.M."/>
        </authorList>
    </citation>
    <scope>NUCLEOTIDE SEQUENCE</scope>
    <source>
        <strain evidence="1">FP105234-sp</strain>
    </source>
</reference>
<sequence>MPRRVLPPYVHPPGPGRPQLEGAQRPSSSCTYHSSACTTRSSALSIRTLFRRLRKFCMSFASSMRGSDSKTFHIRHSNTFAFTYFSAFGFQKHSSLRSPTRQSAPRVPQCHPILQPSGFREEDDAFHCPSATSRRSLFRLDARTFLAQYLSSRGASLLLARAASVV</sequence>
<dbReference type="EMBL" id="MU275845">
    <property type="protein sequence ID" value="KAI0052549.1"/>
    <property type="molecule type" value="Genomic_DNA"/>
</dbReference>
<evidence type="ECO:0000313" key="1">
    <source>
        <dbReference type="EMBL" id="KAI0052549.1"/>
    </source>
</evidence>
<organism evidence="1 2">
    <name type="scientific">Auriscalpium vulgare</name>
    <dbReference type="NCBI Taxonomy" id="40419"/>
    <lineage>
        <taxon>Eukaryota</taxon>
        <taxon>Fungi</taxon>
        <taxon>Dikarya</taxon>
        <taxon>Basidiomycota</taxon>
        <taxon>Agaricomycotina</taxon>
        <taxon>Agaricomycetes</taxon>
        <taxon>Russulales</taxon>
        <taxon>Auriscalpiaceae</taxon>
        <taxon>Auriscalpium</taxon>
    </lineage>
</organism>
<protein>
    <submittedName>
        <fullName evidence="1">Uncharacterized protein</fullName>
    </submittedName>
</protein>
<reference evidence="1" key="1">
    <citation type="submission" date="2021-02" db="EMBL/GenBank/DDBJ databases">
        <authorList>
            <consortium name="DOE Joint Genome Institute"/>
            <person name="Ahrendt S."/>
            <person name="Looney B.P."/>
            <person name="Miyauchi S."/>
            <person name="Morin E."/>
            <person name="Drula E."/>
            <person name="Courty P.E."/>
            <person name="Chicoki N."/>
            <person name="Fauchery L."/>
            <person name="Kohler A."/>
            <person name="Kuo A."/>
            <person name="Labutti K."/>
            <person name="Pangilinan J."/>
            <person name="Lipzen A."/>
            <person name="Riley R."/>
            <person name="Andreopoulos W."/>
            <person name="He G."/>
            <person name="Johnson J."/>
            <person name="Barry K.W."/>
            <person name="Grigoriev I.V."/>
            <person name="Nagy L."/>
            <person name="Hibbett D."/>
            <person name="Henrissat B."/>
            <person name="Matheny P.B."/>
            <person name="Labbe J."/>
            <person name="Martin F."/>
        </authorList>
    </citation>
    <scope>NUCLEOTIDE SEQUENCE</scope>
    <source>
        <strain evidence="1">FP105234-sp</strain>
    </source>
</reference>
<accession>A0ACB8S7R3</accession>